<gene>
    <name evidence="2" type="ORF">HMPREF0493_0359</name>
</gene>
<reference evidence="2 3" key="1">
    <citation type="submission" date="2010-04" db="EMBL/GenBank/DDBJ databases">
        <authorList>
            <person name="Muzny D."/>
            <person name="Qin X."/>
            <person name="Deng J."/>
            <person name="Jiang H."/>
            <person name="Liu Y."/>
            <person name="Qu J."/>
            <person name="Song X.-Z."/>
            <person name="Zhang L."/>
            <person name="Thornton R."/>
            <person name="Coyle M."/>
            <person name="Francisco L."/>
            <person name="Jackson L."/>
            <person name="Javaid M."/>
            <person name="Korchina V."/>
            <person name="Kovar C."/>
            <person name="Mata R."/>
            <person name="Mathew T."/>
            <person name="Ngo R."/>
            <person name="Nguyen L."/>
            <person name="Nguyen N."/>
            <person name="Okwuonu G."/>
            <person name="Ongeri F."/>
            <person name="Pham C."/>
            <person name="Simmons D."/>
            <person name="Wilczek-Boney K."/>
            <person name="Hale W."/>
            <person name="Jakkamsetti A."/>
            <person name="Pham P."/>
            <person name="Ruth R."/>
            <person name="San Lucas F."/>
            <person name="Warren J."/>
            <person name="Zhang J."/>
            <person name="Zhao Z."/>
            <person name="Zhou C."/>
            <person name="Zhu D."/>
            <person name="Lee S."/>
            <person name="Bess C."/>
            <person name="Blankenburg K."/>
            <person name="Forbes L."/>
            <person name="Fu Q."/>
            <person name="Gubbala S."/>
            <person name="Hirani K."/>
            <person name="Jayaseelan J.C."/>
            <person name="Lara F."/>
            <person name="Munidasa M."/>
            <person name="Palculict T."/>
            <person name="Patil S."/>
            <person name="Pu L.-L."/>
            <person name="Saada N."/>
            <person name="Tang L."/>
            <person name="Weissenberger G."/>
            <person name="Zhu Y."/>
            <person name="Hemphill L."/>
            <person name="Shang Y."/>
            <person name="Youmans B."/>
            <person name="Ayvaz T."/>
            <person name="Ross M."/>
            <person name="Santibanez J."/>
            <person name="Aqrawi P."/>
            <person name="Gross S."/>
            <person name="Joshi V."/>
            <person name="Fowler G."/>
            <person name="Nazareth L."/>
            <person name="Reid J."/>
            <person name="Worley K."/>
            <person name="Petrosino J."/>
            <person name="Highlander S."/>
            <person name="Gibbs R."/>
        </authorList>
    </citation>
    <scope>NUCLEOTIDE SEQUENCE [LARGE SCALE GENOMIC DNA]</scope>
    <source>
        <strain evidence="2 3">DSM 11664</strain>
    </source>
</reference>
<dbReference type="EMBL" id="ADNY01000013">
    <property type="protein sequence ID" value="EFG55896.1"/>
    <property type="molecule type" value="Genomic_DNA"/>
</dbReference>
<feature type="coiled-coil region" evidence="1">
    <location>
        <begin position="8"/>
        <end position="35"/>
    </location>
</feature>
<protein>
    <submittedName>
        <fullName evidence="2">Uncharacterized protein</fullName>
    </submittedName>
</protein>
<dbReference type="RefSeq" id="WP_006351513.1">
    <property type="nucleotide sequence ID" value="NZ_ADNY01000013.1"/>
</dbReference>
<name>D4YS81_9LACO</name>
<organism evidence="2 3">
    <name type="scientific">Lactobacillus amylolyticus DSM 11664</name>
    <dbReference type="NCBI Taxonomy" id="585524"/>
    <lineage>
        <taxon>Bacteria</taxon>
        <taxon>Bacillati</taxon>
        <taxon>Bacillota</taxon>
        <taxon>Bacilli</taxon>
        <taxon>Lactobacillales</taxon>
        <taxon>Lactobacillaceae</taxon>
        <taxon>Lactobacillus</taxon>
    </lineage>
</organism>
<dbReference type="AlphaFoldDB" id="D4YS81"/>
<evidence type="ECO:0000313" key="3">
    <source>
        <dbReference type="Proteomes" id="UP000004069"/>
    </source>
</evidence>
<dbReference type="PATRIC" id="fig|585524.9.peg.956"/>
<comment type="caution">
    <text evidence="2">The sequence shown here is derived from an EMBL/GenBank/DDBJ whole genome shotgun (WGS) entry which is preliminary data.</text>
</comment>
<accession>D4YS81</accession>
<keyword evidence="1" id="KW-0175">Coiled coil</keyword>
<sequence length="71" mass="8275">MKYNDFEKQVASFENDRYEARLDRAKRNVEDYMHKNRVHIFDKKKKKDVAAVHGSARGGCFPGFGIANQIK</sequence>
<keyword evidence="3" id="KW-1185">Reference proteome</keyword>
<evidence type="ECO:0000256" key="1">
    <source>
        <dbReference type="SAM" id="Coils"/>
    </source>
</evidence>
<evidence type="ECO:0000313" key="2">
    <source>
        <dbReference type="EMBL" id="EFG55896.1"/>
    </source>
</evidence>
<proteinExistence type="predicted"/>
<dbReference type="Proteomes" id="UP000004069">
    <property type="component" value="Unassembled WGS sequence"/>
</dbReference>